<organism evidence="1 2">
    <name type="scientific">Luteimonas fraxinea</name>
    <dbReference type="NCBI Taxonomy" id="2901869"/>
    <lineage>
        <taxon>Bacteria</taxon>
        <taxon>Pseudomonadati</taxon>
        <taxon>Pseudomonadota</taxon>
        <taxon>Gammaproteobacteria</taxon>
        <taxon>Lysobacterales</taxon>
        <taxon>Lysobacteraceae</taxon>
        <taxon>Luteimonas</taxon>
    </lineage>
</organism>
<dbReference type="Proteomes" id="UP001430360">
    <property type="component" value="Unassembled WGS sequence"/>
</dbReference>
<comment type="caution">
    <text evidence="1">The sequence shown here is derived from an EMBL/GenBank/DDBJ whole genome shotgun (WGS) entry which is preliminary data.</text>
</comment>
<protein>
    <submittedName>
        <fullName evidence="1">Uncharacterized protein</fullName>
    </submittedName>
</protein>
<accession>A0ABS8UD46</accession>
<name>A0ABS8UD46_9GAMM</name>
<proteinExistence type="predicted"/>
<dbReference type="RefSeq" id="WP_232135711.1">
    <property type="nucleotide sequence ID" value="NZ_CP089507.1"/>
</dbReference>
<sequence length="117" mass="12758">MPFTPAQLATQMAHPQLATWASSSPQNQGPYLQPYIAYFNGIQAWIDVHGGNGAPFGYDNVVGMEVNGVQVQLLGPQQNAPFNDAFNDVRAHLGQDGFRLFQAAEASQRLIGVLNRM</sequence>
<evidence type="ECO:0000313" key="1">
    <source>
        <dbReference type="EMBL" id="MCD9096797.1"/>
    </source>
</evidence>
<evidence type="ECO:0000313" key="2">
    <source>
        <dbReference type="Proteomes" id="UP001430360"/>
    </source>
</evidence>
<dbReference type="EMBL" id="JAJQKU010000002">
    <property type="protein sequence ID" value="MCD9096797.1"/>
    <property type="molecule type" value="Genomic_DNA"/>
</dbReference>
<gene>
    <name evidence="1" type="ORF">LTT95_07555</name>
</gene>
<keyword evidence="2" id="KW-1185">Reference proteome</keyword>
<reference evidence="1" key="1">
    <citation type="submission" date="2021-12" db="EMBL/GenBank/DDBJ databases">
        <authorList>
            <person name="Ulrich A."/>
        </authorList>
    </citation>
    <scope>NUCLEOTIDE SEQUENCE</scope>
    <source>
        <strain evidence="1">A1P009</strain>
    </source>
</reference>
<reference evidence="1" key="2">
    <citation type="journal article" date="2022" name="Syst. Appl. Microbiol.">
        <title>Physiological and genomic characterisation of Luteimonas fraxinea sp. nov., a bacterial species associated with trees tolerant to ash dieback.</title>
        <authorList>
            <person name="Ulrich K."/>
            <person name="Becker R."/>
            <person name="Behrendt U."/>
            <person name="Kube M."/>
            <person name="Schneck V."/>
            <person name="Ulrich A."/>
        </authorList>
    </citation>
    <scope>NUCLEOTIDE SEQUENCE</scope>
    <source>
        <strain evidence="1">A1P009</strain>
    </source>
</reference>